<dbReference type="Proteomes" id="UP001316803">
    <property type="component" value="Unassembled WGS sequence"/>
</dbReference>
<dbReference type="AlphaFoldDB" id="A0AAN8ETH0"/>
<dbReference type="SUPFAM" id="SSF50630">
    <property type="entry name" value="Acid proteases"/>
    <property type="match status" value="1"/>
</dbReference>
<feature type="domain" description="Peptidase A1" evidence="2">
    <location>
        <begin position="94"/>
        <end position="486"/>
    </location>
</feature>
<name>A0AAN8ETH0_9EURO</name>
<evidence type="ECO:0000259" key="2">
    <source>
        <dbReference type="PROSITE" id="PS51767"/>
    </source>
</evidence>
<dbReference type="InterPro" id="IPR021109">
    <property type="entry name" value="Peptidase_aspartic_dom_sf"/>
</dbReference>
<reference evidence="3 4" key="1">
    <citation type="submission" date="2022-12" db="EMBL/GenBank/DDBJ databases">
        <title>Genomic features and morphological characterization of a novel Knufia sp. strain isolated from spacecraft assembly facility.</title>
        <authorList>
            <person name="Teixeira M."/>
            <person name="Chander A.M."/>
            <person name="Stajich J.E."/>
            <person name="Venkateswaran K."/>
        </authorList>
    </citation>
    <scope>NUCLEOTIDE SEQUENCE [LARGE SCALE GENOMIC DNA]</scope>
    <source>
        <strain evidence="3 4">FJI-L2-BK-P2</strain>
    </source>
</reference>
<proteinExistence type="predicted"/>
<accession>A0AAN8ETH0</accession>
<protein>
    <recommendedName>
        <fullName evidence="2">Peptidase A1 domain-containing protein</fullName>
    </recommendedName>
</protein>
<comment type="caution">
    <text evidence="3">The sequence shown here is derived from an EMBL/GenBank/DDBJ whole genome shotgun (WGS) entry which is preliminary data.</text>
</comment>
<dbReference type="Gene3D" id="2.40.70.10">
    <property type="entry name" value="Acid Proteases"/>
    <property type="match status" value="2"/>
</dbReference>
<evidence type="ECO:0000256" key="1">
    <source>
        <dbReference type="SAM" id="SignalP"/>
    </source>
</evidence>
<evidence type="ECO:0000313" key="3">
    <source>
        <dbReference type="EMBL" id="KAK5958437.1"/>
    </source>
</evidence>
<keyword evidence="4" id="KW-1185">Reference proteome</keyword>
<dbReference type="EMBL" id="JAKLMC020000001">
    <property type="protein sequence ID" value="KAK5958437.1"/>
    <property type="molecule type" value="Genomic_DNA"/>
</dbReference>
<dbReference type="InterPro" id="IPR033121">
    <property type="entry name" value="PEPTIDASE_A1"/>
</dbReference>
<sequence>MLLVGLFFSLSCLAYYVPAENVGLHLPIYRRGGRFARHELANLTSLSETLSRIERRYARTYSDVDGNRIVRRWHDGPDSADDYMLDGAGIDGNWYAKVAIGEPLQTLDVDIDMLSPDFYTIMTQSGRGSKYDTFLSTTHGTSSAYAHHLCEAPSEIFHLSSSTSLRLQFPLCKPPKYSHHTLHASGTILGLSPPGTSDPLSRLDAPSFLRQLLDQKSIEHNVFSLTLLDSMTGVLSLGGTIAISIEETKIRAETGLKYLGALHIESEQQKMEEEIKGAMAFAIPPGSTHEHHFKWTDVGSGAVSGWHMTLMGGVWVNGIKVLRNQPVLLDINCPFILAPVGVARTIYESIPGARSLSSVLGRDDNTEEARPFHTFPCLNEVDIAFEIAGWRFPVARSSATGDDLVHGPAGGRFSLGKVNASSGGNDTSDEVSTGYCIGIIVETMMGVRKEWQGAGMRDVWVLGEPFFRDLGVTFDFGDEKGKGGMIGVRMY</sequence>
<evidence type="ECO:0000313" key="4">
    <source>
        <dbReference type="Proteomes" id="UP001316803"/>
    </source>
</evidence>
<dbReference type="PROSITE" id="PS51767">
    <property type="entry name" value="PEPTIDASE_A1"/>
    <property type="match status" value="1"/>
</dbReference>
<gene>
    <name evidence="3" type="ORF">OHC33_000280</name>
</gene>
<feature type="signal peptide" evidence="1">
    <location>
        <begin position="1"/>
        <end position="19"/>
    </location>
</feature>
<organism evidence="3 4">
    <name type="scientific">Knufia fluminis</name>
    <dbReference type="NCBI Taxonomy" id="191047"/>
    <lineage>
        <taxon>Eukaryota</taxon>
        <taxon>Fungi</taxon>
        <taxon>Dikarya</taxon>
        <taxon>Ascomycota</taxon>
        <taxon>Pezizomycotina</taxon>
        <taxon>Eurotiomycetes</taxon>
        <taxon>Chaetothyriomycetidae</taxon>
        <taxon>Chaetothyriales</taxon>
        <taxon>Trichomeriaceae</taxon>
        <taxon>Knufia</taxon>
    </lineage>
</organism>
<keyword evidence="1" id="KW-0732">Signal</keyword>
<feature type="chain" id="PRO_5042873218" description="Peptidase A1 domain-containing protein" evidence="1">
    <location>
        <begin position="20"/>
        <end position="491"/>
    </location>
</feature>